<gene>
    <name evidence="8" type="ORF">SPIROBIBN47_290169</name>
</gene>
<keyword evidence="5 7" id="KW-1133">Transmembrane helix</keyword>
<protein>
    <submittedName>
        <fullName evidence="8">NADH-ubiquinone oxidoreductase chain 4L</fullName>
    </submittedName>
</protein>
<dbReference type="PANTHER" id="PTHR34583">
    <property type="entry name" value="ANTIPORTER SUBUNIT MNHC2-RELATED"/>
    <property type="match status" value="1"/>
</dbReference>
<evidence type="ECO:0000256" key="6">
    <source>
        <dbReference type="ARBA" id="ARBA00023136"/>
    </source>
</evidence>
<comment type="similarity">
    <text evidence="2">Belongs to the CPA3 antiporters (TC 2.A.63) subunit C family.</text>
</comment>
<feature type="transmembrane region" description="Helical" evidence="7">
    <location>
        <begin position="6"/>
        <end position="25"/>
    </location>
</feature>
<reference evidence="8" key="1">
    <citation type="submission" date="2017-02" db="EMBL/GenBank/DDBJ databases">
        <authorList>
            <person name="Regsiter A."/>
            <person name="William W."/>
        </authorList>
    </citation>
    <scope>NUCLEOTIDE SEQUENCE</scope>
    <source>
        <strain evidence="8">Bib</strain>
    </source>
</reference>
<dbReference type="InterPro" id="IPR039428">
    <property type="entry name" value="NUOK/Mnh_C1-like"/>
</dbReference>
<dbReference type="Pfam" id="PF00420">
    <property type="entry name" value="Oxidored_q2"/>
    <property type="match status" value="1"/>
</dbReference>
<keyword evidence="4 7" id="KW-0812">Transmembrane</keyword>
<sequence>MISVSAVLYSTSMILILLGLYGVLTRKNLVRVVISLDVMDLGVNIFLVTIGYIRDGRAPIYLSDAPLSLVDQASNMVDPLPQALVLTAIVIGFGVTAVALTLIMRLYERNGTVMVSDLRGLKW</sequence>
<accession>A0A3P3XJF8</accession>
<name>A0A3P3XJF8_9SPIR</name>
<organism evidence="8">
    <name type="scientific">uncultured spirochete</name>
    <dbReference type="NCBI Taxonomy" id="156406"/>
    <lineage>
        <taxon>Bacteria</taxon>
        <taxon>Pseudomonadati</taxon>
        <taxon>Spirochaetota</taxon>
        <taxon>Spirochaetia</taxon>
        <taxon>Spirochaetales</taxon>
        <taxon>environmental samples</taxon>
    </lineage>
</organism>
<keyword evidence="3" id="KW-1003">Cell membrane</keyword>
<evidence type="ECO:0000256" key="5">
    <source>
        <dbReference type="ARBA" id="ARBA00022989"/>
    </source>
</evidence>
<dbReference type="Gene3D" id="1.10.287.3510">
    <property type="match status" value="1"/>
</dbReference>
<dbReference type="InterPro" id="IPR050601">
    <property type="entry name" value="CPA3_antiporter_subunitC"/>
</dbReference>
<dbReference type="EMBL" id="FWDM01000022">
    <property type="protein sequence ID" value="SLM13692.1"/>
    <property type="molecule type" value="Genomic_DNA"/>
</dbReference>
<dbReference type="PANTHER" id="PTHR34583:SF2">
    <property type="entry name" value="ANTIPORTER SUBUNIT MNHC2-RELATED"/>
    <property type="match status" value="1"/>
</dbReference>
<evidence type="ECO:0000256" key="4">
    <source>
        <dbReference type="ARBA" id="ARBA00022692"/>
    </source>
</evidence>
<evidence type="ECO:0000256" key="2">
    <source>
        <dbReference type="ARBA" id="ARBA00010388"/>
    </source>
</evidence>
<proteinExistence type="inferred from homology"/>
<evidence type="ECO:0000256" key="3">
    <source>
        <dbReference type="ARBA" id="ARBA00022475"/>
    </source>
</evidence>
<feature type="transmembrane region" description="Helical" evidence="7">
    <location>
        <begin position="83"/>
        <end position="104"/>
    </location>
</feature>
<dbReference type="AlphaFoldDB" id="A0A3P3XJF8"/>
<evidence type="ECO:0000256" key="7">
    <source>
        <dbReference type="SAM" id="Phobius"/>
    </source>
</evidence>
<dbReference type="GO" id="GO:0005886">
    <property type="term" value="C:plasma membrane"/>
    <property type="evidence" value="ECO:0007669"/>
    <property type="project" value="UniProtKB-SubCell"/>
</dbReference>
<comment type="subcellular location">
    <subcellularLocation>
        <location evidence="1">Cell membrane</location>
        <topology evidence="1">Multi-pass membrane protein</topology>
    </subcellularLocation>
</comment>
<keyword evidence="6 7" id="KW-0472">Membrane</keyword>
<evidence type="ECO:0000313" key="8">
    <source>
        <dbReference type="EMBL" id="SLM13692.1"/>
    </source>
</evidence>
<keyword evidence="8" id="KW-0830">Ubiquinone</keyword>
<evidence type="ECO:0000256" key="1">
    <source>
        <dbReference type="ARBA" id="ARBA00004651"/>
    </source>
</evidence>
<feature type="transmembrane region" description="Helical" evidence="7">
    <location>
        <begin position="32"/>
        <end position="53"/>
    </location>
</feature>